<sequence length="132" mass="13683">MVIYGVALLATCMLVGLIIGEVLGVAINVEANVGGVGIAMLLLVLIIDTLRKRERLGEPTQDGLSFWGAMYIPIVVAMAANQNVVGAIEGGPLAIAAGVAAVIAGFLFVPVISKIGKGRSNSYDHREDGRPL</sequence>
<evidence type="ECO:0000256" key="1">
    <source>
        <dbReference type="SAM" id="Phobius"/>
    </source>
</evidence>
<reference evidence="2 3" key="1">
    <citation type="submission" date="2020-08" db="EMBL/GenBank/DDBJ databases">
        <title>Genomic Encyclopedia of Type Strains, Phase IV (KMG-IV): sequencing the most valuable type-strain genomes for metagenomic binning, comparative biology and taxonomic classification.</title>
        <authorList>
            <person name="Goeker M."/>
        </authorList>
    </citation>
    <scope>NUCLEOTIDE SEQUENCE [LARGE SCALE GENOMIC DNA]</scope>
    <source>
        <strain evidence="2 3">DSM 21769</strain>
    </source>
</reference>
<dbReference type="InterPro" id="IPR004690">
    <property type="entry name" value="Maln_transptMadL"/>
</dbReference>
<keyword evidence="1" id="KW-0472">Membrane</keyword>
<dbReference type="AlphaFoldDB" id="A0A841Q087"/>
<feature type="transmembrane region" description="Helical" evidence="1">
    <location>
        <begin position="7"/>
        <end position="27"/>
    </location>
</feature>
<organism evidence="2 3">
    <name type="scientific">Geomicrobium halophilum</name>
    <dbReference type="NCBI Taxonomy" id="549000"/>
    <lineage>
        <taxon>Bacteria</taxon>
        <taxon>Bacillati</taxon>
        <taxon>Bacillota</taxon>
        <taxon>Bacilli</taxon>
        <taxon>Bacillales</taxon>
        <taxon>Geomicrobium</taxon>
    </lineage>
</organism>
<proteinExistence type="predicted"/>
<protein>
    <submittedName>
        <fullName evidence="2">Malonate transporter MadL subunit</fullName>
    </submittedName>
</protein>
<dbReference type="Proteomes" id="UP000568839">
    <property type="component" value="Unassembled WGS sequence"/>
</dbReference>
<evidence type="ECO:0000313" key="3">
    <source>
        <dbReference type="Proteomes" id="UP000568839"/>
    </source>
</evidence>
<feature type="transmembrane region" description="Helical" evidence="1">
    <location>
        <begin position="33"/>
        <end position="51"/>
    </location>
</feature>
<dbReference type="Pfam" id="PF03817">
    <property type="entry name" value="MadL"/>
    <property type="match status" value="1"/>
</dbReference>
<keyword evidence="3" id="KW-1185">Reference proteome</keyword>
<dbReference type="RefSeq" id="WP_184404836.1">
    <property type="nucleotide sequence ID" value="NZ_JACHHJ010000004.1"/>
</dbReference>
<evidence type="ECO:0000313" key="2">
    <source>
        <dbReference type="EMBL" id="MBB6450772.1"/>
    </source>
</evidence>
<dbReference type="EMBL" id="JACHHJ010000004">
    <property type="protein sequence ID" value="MBB6450772.1"/>
    <property type="molecule type" value="Genomic_DNA"/>
</dbReference>
<dbReference type="NCBIfam" id="TIGR00807">
    <property type="entry name" value="malonate_madL"/>
    <property type="match status" value="1"/>
</dbReference>
<feature type="transmembrane region" description="Helical" evidence="1">
    <location>
        <begin position="93"/>
        <end position="112"/>
    </location>
</feature>
<comment type="caution">
    <text evidence="2">The sequence shown here is derived from an EMBL/GenBank/DDBJ whole genome shotgun (WGS) entry which is preliminary data.</text>
</comment>
<dbReference type="GO" id="GO:0016020">
    <property type="term" value="C:membrane"/>
    <property type="evidence" value="ECO:0007669"/>
    <property type="project" value="InterPro"/>
</dbReference>
<keyword evidence="1" id="KW-1133">Transmembrane helix</keyword>
<feature type="transmembrane region" description="Helical" evidence="1">
    <location>
        <begin position="63"/>
        <end position="81"/>
    </location>
</feature>
<keyword evidence="1" id="KW-0812">Transmembrane</keyword>
<gene>
    <name evidence="2" type="ORF">HNR44_002762</name>
</gene>
<accession>A0A841Q087</accession>
<name>A0A841Q087_9BACL</name>